<proteinExistence type="predicted"/>
<accession>A0ABP1QNW9</accession>
<dbReference type="Proteomes" id="UP001642540">
    <property type="component" value="Unassembled WGS sequence"/>
</dbReference>
<gene>
    <name evidence="2" type="ORF">ODALV1_LOCUS13521</name>
</gene>
<evidence type="ECO:0000313" key="2">
    <source>
        <dbReference type="EMBL" id="CAL8109605.1"/>
    </source>
</evidence>
<evidence type="ECO:0000313" key="3">
    <source>
        <dbReference type="Proteomes" id="UP001642540"/>
    </source>
</evidence>
<dbReference type="EMBL" id="CAXLJM020000041">
    <property type="protein sequence ID" value="CAL8109605.1"/>
    <property type="molecule type" value="Genomic_DNA"/>
</dbReference>
<comment type="caution">
    <text evidence="2">The sequence shown here is derived from an EMBL/GenBank/DDBJ whole genome shotgun (WGS) entry which is preliminary data.</text>
</comment>
<protein>
    <submittedName>
        <fullName evidence="2">Uncharacterized protein</fullName>
    </submittedName>
</protein>
<evidence type="ECO:0000256" key="1">
    <source>
        <dbReference type="SAM" id="Phobius"/>
    </source>
</evidence>
<keyword evidence="1" id="KW-1133">Transmembrane helix</keyword>
<reference evidence="2 3" key="1">
    <citation type="submission" date="2024-08" db="EMBL/GenBank/DDBJ databases">
        <authorList>
            <person name="Cucini C."/>
            <person name="Frati F."/>
        </authorList>
    </citation>
    <scope>NUCLEOTIDE SEQUENCE [LARGE SCALE GENOMIC DNA]</scope>
</reference>
<keyword evidence="3" id="KW-1185">Reference proteome</keyword>
<name>A0ABP1QNW9_9HEXA</name>
<keyword evidence="1" id="KW-0812">Transmembrane</keyword>
<keyword evidence="1" id="KW-0472">Membrane</keyword>
<sequence>MAQKLSCWTNFVLVNFTQTYLYHCSYICNRSSRRVVRKLALAYRSNYFRSNSWLGWLEIFARFVLIPGAAIGLLVYLSFFVYEKYFGPPAVITISFLDVKEDVNFPDKEINSRSFNTTVVWKVDRFNYIEHFPENRVDILGRFAKFPSGKNLDTSGWGFWIHKNGPSSSTTNKTESSGNGDEEEYVYADLSISTASIRAMRIMEHLTSSGVSPEELEVAVGIRAYLDGEAMIVIRFQDGITQQVEGRRLSRSEFGSKGFCYKILDDVPFDRRIDMIQILPTTASFQRHSIAIVDQVVIVVANRGISESIIHTLIPSGWC</sequence>
<feature type="transmembrane region" description="Helical" evidence="1">
    <location>
        <begin position="59"/>
        <end position="82"/>
    </location>
</feature>
<organism evidence="2 3">
    <name type="scientific">Orchesella dallaii</name>
    <dbReference type="NCBI Taxonomy" id="48710"/>
    <lineage>
        <taxon>Eukaryota</taxon>
        <taxon>Metazoa</taxon>
        <taxon>Ecdysozoa</taxon>
        <taxon>Arthropoda</taxon>
        <taxon>Hexapoda</taxon>
        <taxon>Collembola</taxon>
        <taxon>Entomobryomorpha</taxon>
        <taxon>Entomobryoidea</taxon>
        <taxon>Orchesellidae</taxon>
        <taxon>Orchesellinae</taxon>
        <taxon>Orchesella</taxon>
    </lineage>
</organism>